<dbReference type="Proteomes" id="UP000000628">
    <property type="component" value="Chromosome"/>
</dbReference>
<dbReference type="AlphaFoldDB" id="C7QZ15"/>
<dbReference type="eggNOG" id="COG2230">
    <property type="taxonomic scope" value="Bacteria"/>
</dbReference>
<dbReference type="InterPro" id="IPR034660">
    <property type="entry name" value="DinB/YfiT-like"/>
</dbReference>
<evidence type="ECO:0008006" key="3">
    <source>
        <dbReference type="Google" id="ProtNLM"/>
    </source>
</evidence>
<name>C7QZ15_JONDD</name>
<keyword evidence="2" id="KW-1185">Reference proteome</keyword>
<dbReference type="EMBL" id="CP001706">
    <property type="protein sequence ID" value="ACV07923.1"/>
    <property type="molecule type" value="Genomic_DNA"/>
</dbReference>
<dbReference type="SUPFAM" id="SSF109854">
    <property type="entry name" value="DinB/YfiT-like putative metalloenzymes"/>
    <property type="match status" value="1"/>
</dbReference>
<dbReference type="HOGENOM" id="CLU_105789_0_0_11"/>
<protein>
    <recommendedName>
        <fullName evidence="3">DinB-like domain-containing protein</fullName>
    </recommendedName>
</protein>
<accession>C7QZ15</accession>
<reference evidence="1 2" key="1">
    <citation type="journal article" date="2009" name="Stand. Genomic Sci.">
        <title>Complete genome sequence of Jonesia denitrificans type strain (Prevot 55134).</title>
        <authorList>
            <person name="Pukall R."/>
            <person name="Gehrich-Schroter G."/>
            <person name="Lapidus A."/>
            <person name="Nolan M."/>
            <person name="Glavina Del Rio T."/>
            <person name="Lucas S."/>
            <person name="Chen F."/>
            <person name="Tice H."/>
            <person name="Pitluck S."/>
            <person name="Cheng J.F."/>
            <person name="Copeland A."/>
            <person name="Saunders E."/>
            <person name="Brettin T."/>
            <person name="Detter J.C."/>
            <person name="Bruce D."/>
            <person name="Goodwin L."/>
            <person name="Pati A."/>
            <person name="Ivanova N."/>
            <person name="Mavromatis K."/>
            <person name="Ovchinnikova G."/>
            <person name="Chen A."/>
            <person name="Palaniappan K."/>
            <person name="Land M."/>
            <person name="Hauser L."/>
            <person name="Chang Y.J."/>
            <person name="Jeffries C.D."/>
            <person name="Chain P."/>
            <person name="Goker M."/>
            <person name="Bristow J."/>
            <person name="Eisen J.A."/>
            <person name="Markowitz V."/>
            <person name="Hugenholtz P."/>
            <person name="Kyrpides N.C."/>
            <person name="Klenk H.P."/>
            <person name="Han C."/>
        </authorList>
    </citation>
    <scope>NUCLEOTIDE SEQUENCE [LARGE SCALE GENOMIC DNA]</scope>
    <source>
        <strain evidence="2">ATCC 14870 / DSM 20603 / BCRC 15368 / CIP 55.134 / JCM 11481 / NBRC 15587 / NCTC 10816 / Prevot 55134</strain>
    </source>
</reference>
<sequence>MSNTPAHQLNDTKDWTWVTTTRCPDCGFNPSDITTDNLPHHITGSVTTWPTLLQRPNAAHRPNAHTWSTLEYAGHLNDVFDVMDTRLTLILSTDHPTFPNWDQDEAATTGAYHLNNPVTLASALTTKADHAATRYAQLSASQHARTGQRSDGAEFTATTLGLYLLHELVHHHWDVTRY</sequence>
<dbReference type="KEGG" id="jde:Jden_0249"/>
<evidence type="ECO:0000313" key="2">
    <source>
        <dbReference type="Proteomes" id="UP000000628"/>
    </source>
</evidence>
<dbReference type="STRING" id="471856.Jden_0249"/>
<dbReference type="RefSeq" id="WP_015770552.1">
    <property type="nucleotide sequence ID" value="NC_013174.1"/>
</dbReference>
<evidence type="ECO:0000313" key="1">
    <source>
        <dbReference type="EMBL" id="ACV07923.1"/>
    </source>
</evidence>
<dbReference type="Gene3D" id="1.20.120.450">
    <property type="entry name" value="dinb family like domain"/>
    <property type="match status" value="1"/>
</dbReference>
<organism evidence="1 2">
    <name type="scientific">Jonesia denitrificans (strain ATCC 14870 / DSM 20603 / BCRC 15368 / CIP 55.134 / JCM 11481 / NBRC 15587 / NCTC 10816 / Prevot 55134)</name>
    <name type="common">Listeria denitrificans</name>
    <dbReference type="NCBI Taxonomy" id="471856"/>
    <lineage>
        <taxon>Bacteria</taxon>
        <taxon>Bacillati</taxon>
        <taxon>Actinomycetota</taxon>
        <taxon>Actinomycetes</taxon>
        <taxon>Micrococcales</taxon>
        <taxon>Jonesiaceae</taxon>
        <taxon>Jonesia</taxon>
    </lineage>
</organism>
<dbReference type="OrthoDB" id="3376896at2"/>
<proteinExistence type="predicted"/>
<gene>
    <name evidence="1" type="ordered locus">Jden_0249</name>
</gene>